<sequence>MKVRERTYRFESEAHRDRVLLLACEDRVNDKEVYMENLKKTDPMKYHELGLHYEKIDYKIDHDAFLRHGAVLVTSQDE</sequence>
<name>A0A0D2FB10_9EURO</name>
<organism evidence="1 2">
    <name type="scientific">Phialophora macrospora</name>
    <dbReference type="NCBI Taxonomy" id="1851006"/>
    <lineage>
        <taxon>Eukaryota</taxon>
        <taxon>Fungi</taxon>
        <taxon>Dikarya</taxon>
        <taxon>Ascomycota</taxon>
        <taxon>Pezizomycotina</taxon>
        <taxon>Eurotiomycetes</taxon>
        <taxon>Chaetothyriomycetidae</taxon>
        <taxon>Chaetothyriales</taxon>
        <taxon>Herpotrichiellaceae</taxon>
        <taxon>Phialophora</taxon>
    </lineage>
</organism>
<protein>
    <submittedName>
        <fullName evidence="1">Uncharacterized protein</fullName>
    </submittedName>
</protein>
<accession>A0A0D2FB10</accession>
<dbReference type="Proteomes" id="UP000054266">
    <property type="component" value="Unassembled WGS sequence"/>
</dbReference>
<dbReference type="HOGENOM" id="CLU_2621799_0_0_1"/>
<dbReference type="AlphaFoldDB" id="A0A0D2FB10"/>
<proteinExistence type="predicted"/>
<evidence type="ECO:0000313" key="2">
    <source>
        <dbReference type="Proteomes" id="UP000054266"/>
    </source>
</evidence>
<reference evidence="1 2" key="1">
    <citation type="submission" date="2015-01" db="EMBL/GenBank/DDBJ databases">
        <title>The Genome Sequence of Capronia semiimmersa CBS27337.</title>
        <authorList>
            <consortium name="The Broad Institute Genomics Platform"/>
            <person name="Cuomo C."/>
            <person name="de Hoog S."/>
            <person name="Gorbushina A."/>
            <person name="Stielow B."/>
            <person name="Teixiera M."/>
            <person name="Abouelleil A."/>
            <person name="Chapman S.B."/>
            <person name="Priest M."/>
            <person name="Young S.K."/>
            <person name="Wortman J."/>
            <person name="Nusbaum C."/>
            <person name="Birren B."/>
        </authorList>
    </citation>
    <scope>NUCLEOTIDE SEQUENCE [LARGE SCALE GENOMIC DNA]</scope>
    <source>
        <strain evidence="1 2">CBS 27337</strain>
    </source>
</reference>
<dbReference type="EMBL" id="KN846961">
    <property type="protein sequence ID" value="KIW64000.1"/>
    <property type="molecule type" value="Genomic_DNA"/>
</dbReference>
<keyword evidence="2" id="KW-1185">Reference proteome</keyword>
<gene>
    <name evidence="1" type="ORF">PV04_08960</name>
</gene>
<evidence type="ECO:0000313" key="1">
    <source>
        <dbReference type="EMBL" id="KIW64000.1"/>
    </source>
</evidence>